<sequence>MDDFKRREFIKLSALGFAGIALQLNSISAYAQKANGHFGKWNADTELNWDAFLEKLTQLAKTQHELPWDQNIYTHQVKQLLLQCNFPEFENVRKAMDSYENRNPNMFEATGLHNEIDFQVGLFQFENGEYISHHDHPDMTGVINVVSGNALTKNYSIEELLPETREIVSNGRKEVMQKVTIIETSNTIISRGDVSILTSDEGNIHSIMPNGFTQLVDVFTPAYGKDTKTIWYNVNEDGYYEGREKIFEAEYANEELTRVDTILLGKDVMMRYVGSYKINVESFIKIELTGQNLILERTKSLEESGRRMNLLPFEQTKFWIEGQEVRCEFDMNGENNPVGLTIHFKGSEISAAKIK</sequence>
<proteinExistence type="predicted"/>
<dbReference type="InterPro" id="IPR011051">
    <property type="entry name" value="RmlC_Cupin_sf"/>
</dbReference>
<keyword evidence="3" id="KW-0408">Iron</keyword>
<dbReference type="InterPro" id="IPR012864">
    <property type="entry name" value="PCO/ADO"/>
</dbReference>
<evidence type="ECO:0000256" key="1">
    <source>
        <dbReference type="ARBA" id="ARBA00022723"/>
    </source>
</evidence>
<dbReference type="InterPro" id="IPR014710">
    <property type="entry name" value="RmlC-like_jellyroll"/>
</dbReference>
<evidence type="ECO:0000256" key="3">
    <source>
        <dbReference type="ARBA" id="ARBA00023004"/>
    </source>
</evidence>
<dbReference type="EMBL" id="JAVRIA010000001">
    <property type="protein sequence ID" value="MDT0557171.1"/>
    <property type="molecule type" value="Genomic_DNA"/>
</dbReference>
<dbReference type="Proteomes" id="UP001259492">
    <property type="component" value="Unassembled WGS sequence"/>
</dbReference>
<keyword evidence="5" id="KW-1185">Reference proteome</keyword>
<evidence type="ECO:0000313" key="4">
    <source>
        <dbReference type="EMBL" id="MDT0557171.1"/>
    </source>
</evidence>
<reference evidence="4 5" key="1">
    <citation type="submission" date="2023-09" db="EMBL/GenBank/DDBJ databases">
        <authorList>
            <person name="Rey-Velasco X."/>
        </authorList>
    </citation>
    <scope>NUCLEOTIDE SEQUENCE [LARGE SCALE GENOMIC DNA]</scope>
    <source>
        <strain evidence="4 5">W332</strain>
    </source>
</reference>
<evidence type="ECO:0000313" key="5">
    <source>
        <dbReference type="Proteomes" id="UP001259492"/>
    </source>
</evidence>
<keyword evidence="2" id="KW-0560">Oxidoreductase</keyword>
<organism evidence="4 5">
    <name type="scientific">Microcosmobacter mediterraneus</name>
    <dbReference type="NCBI Taxonomy" id="3075607"/>
    <lineage>
        <taxon>Bacteria</taxon>
        <taxon>Pseudomonadati</taxon>
        <taxon>Bacteroidota</taxon>
        <taxon>Flavobacteriia</taxon>
        <taxon>Flavobacteriales</taxon>
        <taxon>Flavobacteriaceae</taxon>
        <taxon>Microcosmobacter</taxon>
    </lineage>
</organism>
<evidence type="ECO:0000256" key="2">
    <source>
        <dbReference type="ARBA" id="ARBA00023002"/>
    </source>
</evidence>
<dbReference type="InterPro" id="IPR006311">
    <property type="entry name" value="TAT_signal"/>
</dbReference>
<dbReference type="Gene3D" id="2.60.120.10">
    <property type="entry name" value="Jelly Rolls"/>
    <property type="match status" value="1"/>
</dbReference>
<name>A0ABU2YH08_9FLAO</name>
<accession>A0ABU2YH08</accession>
<dbReference type="SUPFAM" id="SSF51182">
    <property type="entry name" value="RmlC-like cupins"/>
    <property type="match status" value="1"/>
</dbReference>
<protein>
    <recommendedName>
        <fullName evidence="6">DUF3471 domain-containing protein</fullName>
    </recommendedName>
</protein>
<gene>
    <name evidence="4" type="ORF">RM697_00840</name>
</gene>
<dbReference type="PROSITE" id="PS51318">
    <property type="entry name" value="TAT"/>
    <property type="match status" value="1"/>
</dbReference>
<evidence type="ECO:0008006" key="6">
    <source>
        <dbReference type="Google" id="ProtNLM"/>
    </source>
</evidence>
<dbReference type="Pfam" id="PF07847">
    <property type="entry name" value="PCO_ADO"/>
    <property type="match status" value="1"/>
</dbReference>
<keyword evidence="1" id="KW-0479">Metal-binding</keyword>
<comment type="caution">
    <text evidence="4">The sequence shown here is derived from an EMBL/GenBank/DDBJ whole genome shotgun (WGS) entry which is preliminary data.</text>
</comment>
<dbReference type="RefSeq" id="WP_311425943.1">
    <property type="nucleotide sequence ID" value="NZ_JAVRIA010000001.1"/>
</dbReference>